<dbReference type="AlphaFoldDB" id="I2F1V5"/>
<keyword evidence="9 12" id="KW-0418">Kinase</keyword>
<dbReference type="InterPro" id="IPR006203">
    <property type="entry name" value="GHMP_knse_ATP-bd_CS"/>
</dbReference>
<dbReference type="EC" id="2.7.1.39" evidence="3 12"/>
<evidence type="ECO:0000256" key="9">
    <source>
        <dbReference type="ARBA" id="ARBA00022777"/>
    </source>
</evidence>
<comment type="catalytic activity">
    <reaction evidence="11 12">
        <text>L-homoserine + ATP = O-phospho-L-homoserine + ADP + H(+)</text>
        <dbReference type="Rhea" id="RHEA:13985"/>
        <dbReference type="ChEBI" id="CHEBI:15378"/>
        <dbReference type="ChEBI" id="CHEBI:30616"/>
        <dbReference type="ChEBI" id="CHEBI:57476"/>
        <dbReference type="ChEBI" id="CHEBI:57590"/>
        <dbReference type="ChEBI" id="CHEBI:456216"/>
        <dbReference type="EC" id="2.7.1.39"/>
    </reaction>
</comment>
<name>I2F1V5_9BACT</name>
<protein>
    <recommendedName>
        <fullName evidence="4 12">Homoserine kinase</fullName>
        <shortName evidence="12">HK</shortName>
        <shortName evidence="12">HSK</shortName>
        <ecNumber evidence="3 12">2.7.1.39</ecNumber>
    </recommendedName>
</protein>
<dbReference type="Gene3D" id="3.30.230.10">
    <property type="match status" value="1"/>
</dbReference>
<evidence type="ECO:0000313" key="15">
    <source>
        <dbReference type="Proteomes" id="UP000002881"/>
    </source>
</evidence>
<evidence type="ECO:0000256" key="3">
    <source>
        <dbReference type="ARBA" id="ARBA00012078"/>
    </source>
</evidence>
<evidence type="ECO:0000256" key="4">
    <source>
        <dbReference type="ARBA" id="ARBA00017858"/>
    </source>
</evidence>
<evidence type="ECO:0000256" key="8">
    <source>
        <dbReference type="ARBA" id="ARBA00022741"/>
    </source>
</evidence>
<feature type="binding site" evidence="12">
    <location>
        <begin position="83"/>
        <end position="93"/>
    </location>
    <ligand>
        <name>ATP</name>
        <dbReference type="ChEBI" id="CHEBI:30616"/>
    </ligand>
</feature>
<evidence type="ECO:0000256" key="11">
    <source>
        <dbReference type="ARBA" id="ARBA00049375"/>
    </source>
</evidence>
<dbReference type="InterPro" id="IPR036554">
    <property type="entry name" value="GHMP_kinase_C_sf"/>
</dbReference>
<dbReference type="SUPFAM" id="SSF55060">
    <property type="entry name" value="GHMP Kinase, C-terminal domain"/>
    <property type="match status" value="1"/>
</dbReference>
<feature type="domain" description="GHMP kinase N-terminal" evidence="13">
    <location>
        <begin position="56"/>
        <end position="136"/>
    </location>
</feature>
<evidence type="ECO:0000256" key="12">
    <source>
        <dbReference type="HAMAP-Rule" id="MF_00384"/>
    </source>
</evidence>
<evidence type="ECO:0000256" key="5">
    <source>
        <dbReference type="ARBA" id="ARBA00022605"/>
    </source>
</evidence>
<proteinExistence type="inferred from homology"/>
<dbReference type="KEGG" id="mpg:Theba_0168"/>
<keyword evidence="15" id="KW-1185">Reference proteome</keyword>
<evidence type="ECO:0000259" key="13">
    <source>
        <dbReference type="Pfam" id="PF00288"/>
    </source>
</evidence>
<dbReference type="STRING" id="660470.Theba_0168"/>
<dbReference type="Gene3D" id="3.30.70.890">
    <property type="entry name" value="GHMP kinase, C-terminal domain"/>
    <property type="match status" value="1"/>
</dbReference>
<evidence type="ECO:0000256" key="10">
    <source>
        <dbReference type="ARBA" id="ARBA00022840"/>
    </source>
</evidence>
<dbReference type="GO" id="GO:0009088">
    <property type="term" value="P:threonine biosynthetic process"/>
    <property type="evidence" value="ECO:0007669"/>
    <property type="project" value="UniProtKB-UniRule"/>
</dbReference>
<dbReference type="GeneID" id="87106027"/>
<comment type="pathway">
    <text evidence="1 12">Amino-acid biosynthesis; L-threonine biosynthesis; L-threonine from L-aspartate: step 4/5.</text>
</comment>
<reference evidence="14 15" key="1">
    <citation type="journal article" date="2012" name="Genome Biol. Evol.">
        <title>Genome Sequence of the Mesophilic Thermotogales Bacterium Mesotoga prima MesG1.Ag.4.2 Reveals the Largest Thermotogales Genome To Date.</title>
        <authorList>
            <person name="Zhaxybayeva O."/>
            <person name="Swithers K.S."/>
            <person name="Foght J."/>
            <person name="Green A.G."/>
            <person name="Bruce D."/>
            <person name="Detter C."/>
            <person name="Han S."/>
            <person name="Teshima H."/>
            <person name="Han J."/>
            <person name="Woyke T."/>
            <person name="Pitluck S."/>
            <person name="Nolan M."/>
            <person name="Ivanova N."/>
            <person name="Pati A."/>
            <person name="Land M.L."/>
            <person name="Dlutek M."/>
            <person name="Doolittle W.F."/>
            <person name="Noll K.M."/>
            <person name="Nesbo C.L."/>
        </authorList>
    </citation>
    <scope>NUCLEOTIDE SEQUENCE [LARGE SCALE GENOMIC DNA]</scope>
    <source>
        <strain evidence="15">mesG1.Ag.4.2</strain>
    </source>
</reference>
<dbReference type="PANTHER" id="PTHR20861">
    <property type="entry name" value="HOMOSERINE/4-DIPHOSPHOCYTIDYL-2-C-METHYL-D-ERYTHRITOL KINASE"/>
    <property type="match status" value="1"/>
</dbReference>
<gene>
    <name evidence="12" type="primary">thrB</name>
    <name evidence="14" type="ORF">Theba_0168</name>
</gene>
<keyword evidence="10 12" id="KW-0067">ATP-binding</keyword>
<dbReference type="UniPathway" id="UPA00050">
    <property type="reaction ID" value="UER00064"/>
</dbReference>
<dbReference type="PROSITE" id="PS00627">
    <property type="entry name" value="GHMP_KINASES_ATP"/>
    <property type="match status" value="1"/>
</dbReference>
<dbReference type="Pfam" id="PF00288">
    <property type="entry name" value="GHMP_kinases_N"/>
    <property type="match status" value="1"/>
</dbReference>
<dbReference type="GO" id="GO:0005524">
    <property type="term" value="F:ATP binding"/>
    <property type="evidence" value="ECO:0007669"/>
    <property type="project" value="UniProtKB-UniRule"/>
</dbReference>
<dbReference type="InterPro" id="IPR000870">
    <property type="entry name" value="Homoserine_kinase"/>
</dbReference>
<comment type="similarity">
    <text evidence="2 12">Belongs to the GHMP kinase family. Homoserine kinase subfamily.</text>
</comment>
<keyword evidence="6 12" id="KW-0808">Transferase</keyword>
<evidence type="ECO:0000313" key="14">
    <source>
        <dbReference type="EMBL" id="AFK05908.1"/>
    </source>
</evidence>
<dbReference type="InterPro" id="IPR020568">
    <property type="entry name" value="Ribosomal_Su5_D2-typ_SF"/>
</dbReference>
<evidence type="ECO:0000256" key="2">
    <source>
        <dbReference type="ARBA" id="ARBA00007370"/>
    </source>
</evidence>
<dbReference type="GO" id="GO:0005737">
    <property type="term" value="C:cytoplasm"/>
    <property type="evidence" value="ECO:0007669"/>
    <property type="project" value="UniProtKB-SubCell"/>
</dbReference>
<dbReference type="EMBL" id="CP003532">
    <property type="protein sequence ID" value="AFK05908.1"/>
    <property type="molecule type" value="Genomic_DNA"/>
</dbReference>
<keyword evidence="7 12" id="KW-0791">Threonine biosynthesis</keyword>
<dbReference type="GO" id="GO:0004413">
    <property type="term" value="F:homoserine kinase activity"/>
    <property type="evidence" value="ECO:0007669"/>
    <property type="project" value="UniProtKB-UniRule"/>
</dbReference>
<keyword evidence="8 12" id="KW-0547">Nucleotide-binding</keyword>
<comment type="subcellular location">
    <subcellularLocation>
        <location evidence="12">Cytoplasm</location>
    </subcellularLocation>
</comment>
<organism evidence="14 15">
    <name type="scientific">Mesotoga prima MesG1.Ag.4.2</name>
    <dbReference type="NCBI Taxonomy" id="660470"/>
    <lineage>
        <taxon>Bacteria</taxon>
        <taxon>Thermotogati</taxon>
        <taxon>Thermotogota</taxon>
        <taxon>Thermotogae</taxon>
        <taxon>Kosmotogales</taxon>
        <taxon>Kosmotogaceae</taxon>
        <taxon>Mesotoga</taxon>
    </lineage>
</organism>
<comment type="function">
    <text evidence="12">Catalyzes the ATP-dependent phosphorylation of L-homoserine to L-homoserine phosphate.</text>
</comment>
<dbReference type="RefSeq" id="WP_014730072.1">
    <property type="nucleotide sequence ID" value="NC_017934.1"/>
</dbReference>
<evidence type="ECO:0000256" key="1">
    <source>
        <dbReference type="ARBA" id="ARBA00005015"/>
    </source>
</evidence>
<keyword evidence="5 12" id="KW-0028">Amino-acid biosynthesis</keyword>
<dbReference type="eggNOG" id="COG0083">
    <property type="taxonomic scope" value="Bacteria"/>
</dbReference>
<dbReference type="InterPro" id="IPR014721">
    <property type="entry name" value="Ribsml_uS5_D2-typ_fold_subgr"/>
</dbReference>
<dbReference type="PIRSF" id="PIRSF000676">
    <property type="entry name" value="Homoser_kin"/>
    <property type="match status" value="1"/>
</dbReference>
<sequence>MRLRAPATTANMGSGFDVVGMALKLHNVVQFEKADRLKVLCIGRYGQEIENSEGLFEKAIKGFEKVTGKAVPGVQIIQECNIPPARGLGSSAAAIASALFIANIVTGGSIPMKTLLQIGTEIEGHPDNIVPCMLGGLVVSYYDGEKLDYEKFEMTDQRLTFLVPEFKLSTGEMRKALPESVPFRDAISNLKNVSQFISKIAKGNLIEAFRYTHDSIHQIYRINSDPRMKELISCIEGRNTNYWFVSGSGSSVCCDLEDVAGLPYLEAVIRTSPANEPFIIEL</sequence>
<dbReference type="SUPFAM" id="SSF54211">
    <property type="entry name" value="Ribosomal protein S5 domain 2-like"/>
    <property type="match status" value="1"/>
</dbReference>
<evidence type="ECO:0000256" key="7">
    <source>
        <dbReference type="ARBA" id="ARBA00022697"/>
    </source>
</evidence>
<dbReference type="Proteomes" id="UP000002881">
    <property type="component" value="Chromosome"/>
</dbReference>
<dbReference type="HOGENOM" id="CLU_041243_0_2_0"/>
<dbReference type="PANTHER" id="PTHR20861:SF1">
    <property type="entry name" value="HOMOSERINE KINASE"/>
    <property type="match status" value="1"/>
</dbReference>
<evidence type="ECO:0000256" key="6">
    <source>
        <dbReference type="ARBA" id="ARBA00022679"/>
    </source>
</evidence>
<dbReference type="InterPro" id="IPR006204">
    <property type="entry name" value="GHMP_kinase_N_dom"/>
</dbReference>
<keyword evidence="12" id="KW-0963">Cytoplasm</keyword>
<dbReference type="HAMAP" id="MF_00384">
    <property type="entry name" value="Homoser_kinase"/>
    <property type="match status" value="1"/>
</dbReference>
<accession>I2F1V5</accession>
<dbReference type="PRINTS" id="PR00958">
    <property type="entry name" value="HOMSERKINASE"/>
</dbReference>